<feature type="domain" description="YdhG-like" evidence="1">
    <location>
        <begin position="21"/>
        <end position="122"/>
    </location>
</feature>
<dbReference type="EMBL" id="UOFI01000136">
    <property type="protein sequence ID" value="VAW68675.1"/>
    <property type="molecule type" value="Genomic_DNA"/>
</dbReference>
<protein>
    <recommendedName>
        <fullName evidence="1">YdhG-like domain-containing protein</fullName>
    </recommendedName>
</protein>
<gene>
    <name evidence="2" type="ORF">MNBD_GAMMA09-1832</name>
</gene>
<name>A0A3B0XJT7_9ZZZZ</name>
<organism evidence="2">
    <name type="scientific">hydrothermal vent metagenome</name>
    <dbReference type="NCBI Taxonomy" id="652676"/>
    <lineage>
        <taxon>unclassified sequences</taxon>
        <taxon>metagenomes</taxon>
        <taxon>ecological metagenomes</taxon>
    </lineage>
</organism>
<dbReference type="InterPro" id="IPR014922">
    <property type="entry name" value="YdhG-like"/>
</dbReference>
<dbReference type="Pfam" id="PF08818">
    <property type="entry name" value="DUF1801"/>
    <property type="match status" value="1"/>
</dbReference>
<reference evidence="2" key="1">
    <citation type="submission" date="2018-06" db="EMBL/GenBank/DDBJ databases">
        <authorList>
            <person name="Zhirakovskaya E."/>
        </authorList>
    </citation>
    <scope>NUCLEOTIDE SEQUENCE</scope>
</reference>
<proteinExistence type="predicted"/>
<dbReference type="AlphaFoldDB" id="A0A3B0XJT7"/>
<dbReference type="SUPFAM" id="SSF159888">
    <property type="entry name" value="YdhG-like"/>
    <property type="match status" value="1"/>
</dbReference>
<sequence>MNFIENPNVLTVFNQYPAPLRQKLLLLRQLLLETAAGLADDNELQETLKWGEPAYQTKNGSTLRMAWKKSAPQQFALYFHCKTKLVDTFRELYHDVLCFEGNRAIVFNKNDVIPVDEIKHCILLSLTYHKIKHLPLLGT</sequence>
<evidence type="ECO:0000259" key="1">
    <source>
        <dbReference type="Pfam" id="PF08818"/>
    </source>
</evidence>
<evidence type="ECO:0000313" key="2">
    <source>
        <dbReference type="EMBL" id="VAW68675.1"/>
    </source>
</evidence>
<accession>A0A3B0XJT7</accession>